<dbReference type="Proteomes" id="UP000187406">
    <property type="component" value="Unassembled WGS sequence"/>
</dbReference>
<organism evidence="2 3">
    <name type="scientific">Cephalotus follicularis</name>
    <name type="common">Albany pitcher plant</name>
    <dbReference type="NCBI Taxonomy" id="3775"/>
    <lineage>
        <taxon>Eukaryota</taxon>
        <taxon>Viridiplantae</taxon>
        <taxon>Streptophyta</taxon>
        <taxon>Embryophyta</taxon>
        <taxon>Tracheophyta</taxon>
        <taxon>Spermatophyta</taxon>
        <taxon>Magnoliopsida</taxon>
        <taxon>eudicotyledons</taxon>
        <taxon>Gunneridae</taxon>
        <taxon>Pentapetalae</taxon>
        <taxon>rosids</taxon>
        <taxon>fabids</taxon>
        <taxon>Oxalidales</taxon>
        <taxon>Cephalotaceae</taxon>
        <taxon>Cephalotus</taxon>
    </lineage>
</organism>
<name>A0A1Q3CAJ6_CEPFO</name>
<comment type="caution">
    <text evidence="2">The sequence shown here is derived from an EMBL/GenBank/DDBJ whole genome shotgun (WGS) entry which is preliminary data.</text>
</comment>
<evidence type="ECO:0000313" key="3">
    <source>
        <dbReference type="Proteomes" id="UP000187406"/>
    </source>
</evidence>
<reference evidence="3" key="1">
    <citation type="submission" date="2016-04" db="EMBL/GenBank/DDBJ databases">
        <title>Cephalotus genome sequencing.</title>
        <authorList>
            <person name="Fukushima K."/>
            <person name="Hasebe M."/>
            <person name="Fang X."/>
        </authorList>
    </citation>
    <scope>NUCLEOTIDE SEQUENCE [LARGE SCALE GENOMIC DNA]</scope>
    <source>
        <strain evidence="3">cv. St1</strain>
    </source>
</reference>
<evidence type="ECO:0000313" key="2">
    <source>
        <dbReference type="EMBL" id="GAV77270.1"/>
    </source>
</evidence>
<feature type="region of interest" description="Disordered" evidence="1">
    <location>
        <begin position="132"/>
        <end position="172"/>
    </location>
</feature>
<dbReference type="InParanoid" id="A0A1Q3CAJ6"/>
<evidence type="ECO:0008006" key="4">
    <source>
        <dbReference type="Google" id="ProtNLM"/>
    </source>
</evidence>
<accession>A0A1Q3CAJ6</accession>
<keyword evidence="3" id="KW-1185">Reference proteome</keyword>
<gene>
    <name evidence="2" type="ORF">CFOL_v3_20741</name>
</gene>
<dbReference type="AlphaFoldDB" id="A0A1Q3CAJ6"/>
<proteinExistence type="predicted"/>
<protein>
    <recommendedName>
        <fullName evidence="4">UBN2_3 domain-containing protein</fullName>
    </recommendedName>
</protein>
<evidence type="ECO:0000256" key="1">
    <source>
        <dbReference type="SAM" id="MobiDB-lite"/>
    </source>
</evidence>
<feature type="compositionally biased region" description="Gly residues" evidence="1">
    <location>
        <begin position="153"/>
        <end position="172"/>
    </location>
</feature>
<dbReference type="OrthoDB" id="1833636at2759"/>
<dbReference type="EMBL" id="BDDD01001596">
    <property type="protein sequence ID" value="GAV77270.1"/>
    <property type="molecule type" value="Genomic_DNA"/>
</dbReference>
<sequence length="214" mass="23357">MLDAMEPQVLSLVAYQNTVKELWDYFAVLYSGKDNISRICSLSQDFYRVTRGDHPLAEYLADYQRMYEELNALLPITVDIPKMQEQREQLAVMGLLGSLGPRFEGFHSQVLGGSVVPTLADTFARLMRRSHHTSSVAKPGDVRESSALVVPSGRGGHIGGRNGPRGGGRGTGTGRSLGVMVAVVAVVQELASTQLLMALVLEPQFVITVERLDI</sequence>